<dbReference type="PANTHER" id="PTHR42812:SF12">
    <property type="entry name" value="BETA-XYLOSIDASE-RELATED"/>
    <property type="match status" value="1"/>
</dbReference>
<dbReference type="SUPFAM" id="SSF49899">
    <property type="entry name" value="Concanavalin A-like lectins/glucanases"/>
    <property type="match status" value="1"/>
</dbReference>
<dbReference type="SMR" id="A0A4V8GZZ0"/>
<dbReference type="Gene3D" id="2.60.120.200">
    <property type="match status" value="1"/>
</dbReference>
<dbReference type="PDBsum" id="6IFE"/>
<keyword evidence="2 6" id="KW-0378">Hydrolase</keyword>
<dbReference type="SUPFAM" id="SSF75005">
    <property type="entry name" value="Arabinanase/levansucrase/invertase"/>
    <property type="match status" value="1"/>
</dbReference>
<dbReference type="PANTHER" id="PTHR42812">
    <property type="entry name" value="BETA-XYLOSIDASE"/>
    <property type="match status" value="1"/>
</dbReference>
<dbReference type="InterPro" id="IPR041542">
    <property type="entry name" value="GH43_C2"/>
</dbReference>
<evidence type="ECO:0000256" key="1">
    <source>
        <dbReference type="ARBA" id="ARBA00009865"/>
    </source>
</evidence>
<evidence type="ECO:0000256" key="5">
    <source>
        <dbReference type="PIRSR" id="PIRSR606710-2"/>
    </source>
</evidence>
<dbReference type="GO" id="GO:0005975">
    <property type="term" value="P:carbohydrate metabolic process"/>
    <property type="evidence" value="ECO:0007669"/>
    <property type="project" value="InterPro"/>
</dbReference>
<keyword evidence="3 6" id="KW-0326">Glycosidase</keyword>
<proteinExistence type="evidence at protein level"/>
<dbReference type="Pfam" id="PF04616">
    <property type="entry name" value="Glyco_hydro_43"/>
    <property type="match status" value="1"/>
</dbReference>
<feature type="active site" description="Proton acceptor" evidence="4">
    <location>
        <position position="21"/>
    </location>
</feature>
<dbReference type="GO" id="GO:0009044">
    <property type="term" value="F:xylan 1,4-beta-xylosidase activity"/>
    <property type="evidence" value="ECO:0007669"/>
    <property type="project" value="UniProtKB-EC"/>
</dbReference>
<dbReference type="InterPro" id="IPR051795">
    <property type="entry name" value="Glycosyl_Hydrlase_43"/>
</dbReference>
<reference evidence="8 9" key="1">
    <citation type="journal article" date="2019" name="Food Chem.">
        <title>Biochemical and structural properties of a low-temperature-active glycoside hydrolase family 43 beta-xylosidase: Activity and instability at high neutral salt concentrations.</title>
        <authorList>
            <person name="Zhang R."/>
            <person name="Li N."/>
            <person name="Liu Y."/>
            <person name="Han X."/>
            <person name="Tu T."/>
            <person name="Shen J."/>
            <person name="Xu S."/>
            <person name="Wu Q."/>
            <person name="Zhou J."/>
            <person name="Huang Z."/>
        </authorList>
    </citation>
    <scope>X-RAY CRYSTALLOGRAPHY (1.80 ANGSTROMS)</scope>
</reference>
<dbReference type="InterPro" id="IPR013320">
    <property type="entry name" value="ConA-like_dom_sf"/>
</dbReference>
<comment type="similarity">
    <text evidence="1 6">Belongs to the glycosyl hydrolase 43 family.</text>
</comment>
<evidence type="ECO:0000313" key="8">
    <source>
        <dbReference type="PDB" id="6IFE"/>
    </source>
</evidence>
<evidence type="ECO:0000256" key="6">
    <source>
        <dbReference type="RuleBase" id="RU361187"/>
    </source>
</evidence>
<evidence type="ECO:0000256" key="4">
    <source>
        <dbReference type="PIRSR" id="PIRSR606710-1"/>
    </source>
</evidence>
<evidence type="ECO:0000256" key="3">
    <source>
        <dbReference type="ARBA" id="ARBA00023295"/>
    </source>
</evidence>
<dbReference type="EC" id="3.2.1.37" evidence="8"/>
<dbReference type="PDB" id="6IFE">
    <property type="method" value="X-ray"/>
    <property type="resolution" value="1.80 A"/>
    <property type="chains" value="A/B=1-542"/>
</dbReference>
<organism evidence="8">
    <name type="scientific">Bacillus pumilus</name>
    <name type="common">Bacillus mesentericus</name>
    <dbReference type="NCBI Taxonomy" id="1408"/>
    <lineage>
        <taxon>Bacteria</taxon>
        <taxon>Bacillati</taxon>
        <taxon>Bacillota</taxon>
        <taxon>Bacilli</taxon>
        <taxon>Bacillales</taxon>
        <taxon>Bacillaceae</taxon>
        <taxon>Bacillus</taxon>
    </lineage>
</organism>
<sequence>MASELALMKITNPVLKGFNPDPSICRVGEDYYMAVSTFEWFPGVQIYHSKDLVHWRLAARPLQKTSQLDMKGNPDSGGVWAPCLSYADGQFWLIYSDIKVVDGPFKDGHNYLVTASEVDGDWSEPILLNSSGFDPSLFHDHSGKKYVLNMLWDHREKHHSFAGIALQEYSVAEKKLIGQRKVIFKGTPIKLTEAPHLYHIGDYYYLLTAEGGTRYEHAATIARSSHIEGPYEVHPDNPIVSAFHVPEHPLQKCGHASIVQTHTNEWYLAHLTGRPIQSSKESIFQQRGWCPLGRETAIQKLEWKDGWPYVVGGKEGTLEVEAPKIEEKVFAPTYHTVDEFKESTLNRHFQTLRIPFTDQIGSLTEKPQHLRLFGRESLTSKFTQAFVARRWQSFYFEAETAVSFFPENFQQAAGLVNYYNTENWTALQVTYDEELGRTLELSVCQNLAFSQPLTHKIIIPDEVTYVYLKVTVRKETYKYSYSFDQKEWKEIDVPFESIHLSDDFIRGGGFFTGAFVGMQCQDTSGERLPADFHYFRYEETDE</sequence>
<dbReference type="AlphaFoldDB" id="A0A4V8GZZ0"/>
<feature type="active site" description="Proton donor" evidence="4">
    <location>
        <position position="193"/>
    </location>
</feature>
<feature type="site" description="Important for catalytic activity, responsible for pKa modulation of the active site Glu and correct orientation of both the proton donor and substrate" evidence="5">
    <location>
        <position position="134"/>
    </location>
</feature>
<dbReference type="InterPro" id="IPR023296">
    <property type="entry name" value="Glyco_hydro_beta-prop_sf"/>
</dbReference>
<dbReference type="Pfam" id="PF17851">
    <property type="entry name" value="GH43_C2"/>
    <property type="match status" value="1"/>
</dbReference>
<protein>
    <submittedName>
        <fullName evidence="8">Beta-xylosidase</fullName>
        <ecNumber evidence="8">3.2.1.37</ecNumber>
    </submittedName>
</protein>
<keyword evidence="8 9" id="KW-0002">3D-structure</keyword>
<dbReference type="InterPro" id="IPR006710">
    <property type="entry name" value="Glyco_hydro_43"/>
</dbReference>
<dbReference type="CDD" id="cd09000">
    <property type="entry name" value="GH43_SXA-like"/>
    <property type="match status" value="1"/>
</dbReference>
<name>A0A4V8GZZ0_BACPU</name>
<dbReference type="Gene3D" id="2.115.10.20">
    <property type="entry name" value="Glycosyl hydrolase domain, family 43"/>
    <property type="match status" value="1"/>
</dbReference>
<evidence type="ECO:0000259" key="7">
    <source>
        <dbReference type="Pfam" id="PF17851"/>
    </source>
</evidence>
<evidence type="ECO:0000256" key="2">
    <source>
        <dbReference type="ARBA" id="ARBA00022801"/>
    </source>
</evidence>
<feature type="domain" description="Beta-xylosidase C-terminal Concanavalin A-like" evidence="7">
    <location>
        <begin position="338"/>
        <end position="538"/>
    </location>
</feature>
<accession>A0A4V8GZZ0</accession>
<gene>
    <name evidence="8" type="ORF">B4107_1875</name>
</gene>
<evidence type="ECO:0007829" key="9">
    <source>
        <dbReference type="PDB" id="6IFE"/>
    </source>
</evidence>